<comment type="cofactor">
    <cofactor evidence="1">
        <name>pyridoxal 5'-phosphate</name>
        <dbReference type="ChEBI" id="CHEBI:597326"/>
    </cofactor>
</comment>
<proteinExistence type="inferred from homology"/>
<protein>
    <submittedName>
        <fullName evidence="5">Aspartate aminotransferase family protein</fullName>
    </submittedName>
</protein>
<dbReference type="InterPro" id="IPR050103">
    <property type="entry name" value="Class-III_PLP-dep_AT"/>
</dbReference>
<dbReference type="GO" id="GO:0008483">
    <property type="term" value="F:transaminase activity"/>
    <property type="evidence" value="ECO:0007669"/>
    <property type="project" value="UniProtKB-KW"/>
</dbReference>
<evidence type="ECO:0000256" key="4">
    <source>
        <dbReference type="RuleBase" id="RU003560"/>
    </source>
</evidence>
<keyword evidence="2 5" id="KW-0032">Aminotransferase</keyword>
<comment type="similarity">
    <text evidence="4">Belongs to the class-III pyridoxal-phosphate-dependent aminotransferase family.</text>
</comment>
<dbReference type="AlphaFoldDB" id="A0AAX4HPE5"/>
<dbReference type="GO" id="GO:0042802">
    <property type="term" value="F:identical protein binding"/>
    <property type="evidence" value="ECO:0007669"/>
    <property type="project" value="TreeGrafter"/>
</dbReference>
<dbReference type="PANTHER" id="PTHR11986">
    <property type="entry name" value="AMINOTRANSFERASE CLASS III"/>
    <property type="match status" value="1"/>
</dbReference>
<dbReference type="InterPro" id="IPR015421">
    <property type="entry name" value="PyrdxlP-dep_Trfase_major"/>
</dbReference>
<gene>
    <name evidence="5" type="ORF">SOO65_20260</name>
</gene>
<dbReference type="SUPFAM" id="SSF53383">
    <property type="entry name" value="PLP-dependent transferases"/>
    <property type="match status" value="1"/>
</dbReference>
<dbReference type="Proteomes" id="UP001324634">
    <property type="component" value="Chromosome"/>
</dbReference>
<dbReference type="PIRSF" id="PIRSF000521">
    <property type="entry name" value="Transaminase_4ab_Lys_Orn"/>
    <property type="match status" value="1"/>
</dbReference>
<dbReference type="PROSITE" id="PS00600">
    <property type="entry name" value="AA_TRANSFER_CLASS_3"/>
    <property type="match status" value="1"/>
</dbReference>
<dbReference type="KEGG" id="psti:SOO65_20260"/>
<evidence type="ECO:0000313" key="5">
    <source>
        <dbReference type="EMBL" id="WPU65033.1"/>
    </source>
</evidence>
<keyword evidence="3 4" id="KW-0663">Pyridoxal phosphate</keyword>
<evidence type="ECO:0000256" key="2">
    <source>
        <dbReference type="ARBA" id="ARBA00022576"/>
    </source>
</evidence>
<dbReference type="EMBL" id="CP139487">
    <property type="protein sequence ID" value="WPU65033.1"/>
    <property type="molecule type" value="Genomic_DNA"/>
</dbReference>
<reference evidence="5 6" key="1">
    <citation type="submission" date="2023-11" db="EMBL/GenBank/DDBJ databases">
        <title>Peredibacter starrii A3.12.</title>
        <authorList>
            <person name="Mitchell R.J."/>
        </authorList>
    </citation>
    <scope>NUCLEOTIDE SEQUENCE [LARGE SCALE GENOMIC DNA]</scope>
    <source>
        <strain evidence="5 6">A3.12</strain>
    </source>
</reference>
<sequence length="382" mass="42733">MQVSNGQNKYYAESEEVKPLRIKDAERSFLISVEGKKYIDFGSGWCVGNLGWKNPELEKAIKNFNGPTYISPNLEYEPWIELAGLLSKIVPGKLTKCFRATGGTEAVEIALQAAKSYTGREEFIALDGAFHGNSIAAEGLVSDSPYFNWKKLKPPLNEEKLNELEKMLKTKKVAALIMEPISMNLGVMVPEFSFMQGMQDLCRKYGTLIIMDEVATGFGRTGKLFATEYFDIDPDIMCIAKALSGGAAPIGATIMKEEVGESLKKDNYPYSTYGWHPLSVAASIANVRFFQKHWGELQENIQFMNEYFRQRLSQMEFKKPVKMSIVGMAMNLDFGKSDYGEKVTKRALKNGLIVFEGITMFPALDIDFETAKAGLDILEKSL</sequence>
<name>A0AAX4HPE5_9BACT</name>
<dbReference type="Gene3D" id="3.40.640.10">
    <property type="entry name" value="Type I PLP-dependent aspartate aminotransferase-like (Major domain)"/>
    <property type="match status" value="1"/>
</dbReference>
<evidence type="ECO:0000313" key="6">
    <source>
        <dbReference type="Proteomes" id="UP001324634"/>
    </source>
</evidence>
<dbReference type="InterPro" id="IPR015422">
    <property type="entry name" value="PyrdxlP-dep_Trfase_small"/>
</dbReference>
<evidence type="ECO:0000256" key="3">
    <source>
        <dbReference type="ARBA" id="ARBA00022898"/>
    </source>
</evidence>
<dbReference type="InterPro" id="IPR015424">
    <property type="entry name" value="PyrdxlP-dep_Trfase"/>
</dbReference>
<dbReference type="InterPro" id="IPR005814">
    <property type="entry name" value="Aminotrans_3"/>
</dbReference>
<accession>A0AAX4HPE5</accession>
<dbReference type="GO" id="GO:0030170">
    <property type="term" value="F:pyridoxal phosphate binding"/>
    <property type="evidence" value="ECO:0007669"/>
    <property type="project" value="InterPro"/>
</dbReference>
<organism evidence="5 6">
    <name type="scientific">Peredibacter starrii</name>
    <dbReference type="NCBI Taxonomy" id="28202"/>
    <lineage>
        <taxon>Bacteria</taxon>
        <taxon>Pseudomonadati</taxon>
        <taxon>Bdellovibrionota</taxon>
        <taxon>Bacteriovoracia</taxon>
        <taxon>Bacteriovoracales</taxon>
        <taxon>Bacteriovoracaceae</taxon>
        <taxon>Peredibacter</taxon>
    </lineage>
</organism>
<dbReference type="InterPro" id="IPR049704">
    <property type="entry name" value="Aminotrans_3_PPA_site"/>
</dbReference>
<dbReference type="RefSeq" id="WP_321394959.1">
    <property type="nucleotide sequence ID" value="NZ_CP139487.1"/>
</dbReference>
<dbReference type="CDD" id="cd00610">
    <property type="entry name" value="OAT_like"/>
    <property type="match status" value="1"/>
</dbReference>
<keyword evidence="2 5" id="KW-0808">Transferase</keyword>
<dbReference type="Pfam" id="PF00202">
    <property type="entry name" value="Aminotran_3"/>
    <property type="match status" value="1"/>
</dbReference>
<dbReference type="Gene3D" id="3.90.1150.10">
    <property type="entry name" value="Aspartate Aminotransferase, domain 1"/>
    <property type="match status" value="1"/>
</dbReference>
<evidence type="ECO:0000256" key="1">
    <source>
        <dbReference type="ARBA" id="ARBA00001933"/>
    </source>
</evidence>
<keyword evidence="6" id="KW-1185">Reference proteome</keyword>